<dbReference type="AlphaFoldDB" id="A0A512DNM0"/>
<feature type="compositionally biased region" description="Basic and acidic residues" evidence="2">
    <location>
        <begin position="156"/>
        <end position="166"/>
    </location>
</feature>
<evidence type="ECO:0000259" key="3">
    <source>
        <dbReference type="Pfam" id="PF03364"/>
    </source>
</evidence>
<name>A0A512DNM0_9PROT</name>
<dbReference type="PANTHER" id="PTHR33824">
    <property type="entry name" value="POLYKETIDE CYCLASE/DEHYDRASE AND LIPID TRANSPORT SUPERFAMILY PROTEIN"/>
    <property type="match status" value="1"/>
</dbReference>
<reference evidence="4 5" key="1">
    <citation type="submission" date="2019-07" db="EMBL/GenBank/DDBJ databases">
        <title>Whole genome shotgun sequence of Skermanella aerolata NBRC 106429.</title>
        <authorList>
            <person name="Hosoyama A."/>
            <person name="Uohara A."/>
            <person name="Ohji S."/>
            <person name="Ichikawa N."/>
        </authorList>
    </citation>
    <scope>NUCLEOTIDE SEQUENCE [LARGE SCALE GENOMIC DNA]</scope>
    <source>
        <strain evidence="4 5">NBRC 106429</strain>
    </source>
</reference>
<evidence type="ECO:0000256" key="1">
    <source>
        <dbReference type="ARBA" id="ARBA00008918"/>
    </source>
</evidence>
<organism evidence="4 5">
    <name type="scientific">Skermanella aerolata</name>
    <dbReference type="NCBI Taxonomy" id="393310"/>
    <lineage>
        <taxon>Bacteria</taxon>
        <taxon>Pseudomonadati</taxon>
        <taxon>Pseudomonadota</taxon>
        <taxon>Alphaproteobacteria</taxon>
        <taxon>Rhodospirillales</taxon>
        <taxon>Azospirillaceae</taxon>
        <taxon>Skermanella</taxon>
    </lineage>
</organism>
<comment type="similarity">
    <text evidence="1">Belongs to the ribosome association toxin RatA family.</text>
</comment>
<keyword evidence="5" id="KW-1185">Reference proteome</keyword>
<accession>A0A512DNM0</accession>
<dbReference type="Gene3D" id="3.30.530.20">
    <property type="match status" value="1"/>
</dbReference>
<protein>
    <recommendedName>
        <fullName evidence="3">Coenzyme Q-binding protein COQ10 START domain-containing protein</fullName>
    </recommendedName>
</protein>
<dbReference type="Pfam" id="PF03364">
    <property type="entry name" value="Polyketide_cyc"/>
    <property type="match status" value="1"/>
</dbReference>
<dbReference type="RefSeq" id="WP_052831074.1">
    <property type="nucleotide sequence ID" value="NZ_BJYZ01000009.1"/>
</dbReference>
<dbReference type="InterPro" id="IPR005031">
    <property type="entry name" value="COQ10_START"/>
</dbReference>
<dbReference type="InterPro" id="IPR047137">
    <property type="entry name" value="ORF3"/>
</dbReference>
<evidence type="ECO:0000313" key="5">
    <source>
        <dbReference type="Proteomes" id="UP000321523"/>
    </source>
</evidence>
<comment type="caution">
    <text evidence="4">The sequence shown here is derived from an EMBL/GenBank/DDBJ whole genome shotgun (WGS) entry which is preliminary data.</text>
</comment>
<evidence type="ECO:0000313" key="4">
    <source>
        <dbReference type="EMBL" id="GEO38056.1"/>
    </source>
</evidence>
<dbReference type="Proteomes" id="UP000321523">
    <property type="component" value="Unassembled WGS sequence"/>
</dbReference>
<feature type="region of interest" description="Disordered" evidence="2">
    <location>
        <begin position="1"/>
        <end position="25"/>
    </location>
</feature>
<dbReference type="InterPro" id="IPR023393">
    <property type="entry name" value="START-like_dom_sf"/>
</dbReference>
<proteinExistence type="inferred from homology"/>
<feature type="region of interest" description="Disordered" evidence="2">
    <location>
        <begin position="144"/>
        <end position="166"/>
    </location>
</feature>
<dbReference type="PANTHER" id="PTHR33824:SF7">
    <property type="entry name" value="POLYKETIDE CYCLASE_DEHYDRASE AND LIPID TRANSPORT SUPERFAMILY PROTEIN"/>
    <property type="match status" value="1"/>
</dbReference>
<dbReference type="EMBL" id="BJYZ01000009">
    <property type="protein sequence ID" value="GEO38056.1"/>
    <property type="molecule type" value="Genomic_DNA"/>
</dbReference>
<sequence length="354" mass="38614">MARQNTGAGENRGAIRNRGRSGENGERLAQGLGWFSLGLGLAQIAAPGEMARLIGVPDDDENRQMMRAVGMREVASGLGILSQPHPEGWVWARVGGDVMDLSLLGGAWASDRTDKERVAAATVAVVGVMALDLLCGRQLTEHDADDASAGRQGVGGRDHARSVEDQRWSGAVHVRKSITINRPPEELYRFWRDFDNLPRFMTHMEEIRKLDDKRSHWKARGVAGFTVEWDAEITEDVPNERIAWASVAGSSVHNAGSVTFKQRPANRGTVVEVEMRVDPPGGAIGAKIAKLFGKEPVQQVADHLRAFKQIVETGHLTRSDTSFALVRHPARPPSKLPEAVEAELRTGTYQGAKS</sequence>
<dbReference type="CDD" id="cd07817">
    <property type="entry name" value="SRPBCC_8"/>
    <property type="match status" value="1"/>
</dbReference>
<gene>
    <name evidence="4" type="ORF">SAE02_22040</name>
</gene>
<feature type="domain" description="Coenzyme Q-binding protein COQ10 START" evidence="3">
    <location>
        <begin position="180"/>
        <end position="304"/>
    </location>
</feature>
<evidence type="ECO:0000256" key="2">
    <source>
        <dbReference type="SAM" id="MobiDB-lite"/>
    </source>
</evidence>
<dbReference type="SUPFAM" id="SSF55961">
    <property type="entry name" value="Bet v1-like"/>
    <property type="match status" value="1"/>
</dbReference>